<evidence type="ECO:0000256" key="1">
    <source>
        <dbReference type="ARBA" id="ARBA00022737"/>
    </source>
</evidence>
<proteinExistence type="predicted"/>
<accession>A0A4Y7SMK8</accession>
<gene>
    <name evidence="3" type="ORF">FA13DRAFT_1582030</name>
</gene>
<feature type="domain" description="Nephrocystin 3-like N-terminal" evidence="2">
    <location>
        <begin position="24"/>
        <end position="75"/>
    </location>
</feature>
<comment type="caution">
    <text evidence="3">The sequence shown here is derived from an EMBL/GenBank/DDBJ whole genome shotgun (WGS) entry which is preliminary data.</text>
</comment>
<dbReference type="OrthoDB" id="2928561at2759"/>
<sequence length="78" mass="8439">HDSKERCDAPKCCKDTRIAVCQDIASWMRHGDEGDTTQRIMWLSGPAGAGKTAIAGSMAELSEDEGSLAATFFFSSFH</sequence>
<evidence type="ECO:0000313" key="4">
    <source>
        <dbReference type="Proteomes" id="UP000298030"/>
    </source>
</evidence>
<dbReference type="SUPFAM" id="SSF52540">
    <property type="entry name" value="P-loop containing nucleoside triphosphate hydrolases"/>
    <property type="match status" value="1"/>
</dbReference>
<protein>
    <recommendedName>
        <fullName evidence="2">Nephrocystin 3-like N-terminal domain-containing protein</fullName>
    </recommendedName>
</protein>
<dbReference type="InterPro" id="IPR056884">
    <property type="entry name" value="NPHP3-like_N"/>
</dbReference>
<dbReference type="InterPro" id="IPR027417">
    <property type="entry name" value="P-loop_NTPase"/>
</dbReference>
<dbReference type="Proteomes" id="UP000298030">
    <property type="component" value="Unassembled WGS sequence"/>
</dbReference>
<dbReference type="STRING" id="71717.A0A4Y7SMK8"/>
<feature type="non-terminal residue" evidence="3">
    <location>
        <position position="78"/>
    </location>
</feature>
<organism evidence="3 4">
    <name type="scientific">Coprinellus micaceus</name>
    <name type="common">Glistening ink-cap mushroom</name>
    <name type="synonym">Coprinus micaceus</name>
    <dbReference type="NCBI Taxonomy" id="71717"/>
    <lineage>
        <taxon>Eukaryota</taxon>
        <taxon>Fungi</taxon>
        <taxon>Dikarya</taxon>
        <taxon>Basidiomycota</taxon>
        <taxon>Agaricomycotina</taxon>
        <taxon>Agaricomycetes</taxon>
        <taxon>Agaricomycetidae</taxon>
        <taxon>Agaricales</taxon>
        <taxon>Agaricineae</taxon>
        <taxon>Psathyrellaceae</taxon>
        <taxon>Coprinellus</taxon>
    </lineage>
</organism>
<dbReference type="EMBL" id="QPFP01000081">
    <property type="protein sequence ID" value="TEB23117.1"/>
    <property type="molecule type" value="Genomic_DNA"/>
</dbReference>
<name>A0A4Y7SMK8_COPMI</name>
<reference evidence="3 4" key="1">
    <citation type="journal article" date="2019" name="Nat. Ecol. Evol.">
        <title>Megaphylogeny resolves global patterns of mushroom evolution.</title>
        <authorList>
            <person name="Varga T."/>
            <person name="Krizsan K."/>
            <person name="Foldi C."/>
            <person name="Dima B."/>
            <person name="Sanchez-Garcia M."/>
            <person name="Sanchez-Ramirez S."/>
            <person name="Szollosi G.J."/>
            <person name="Szarkandi J.G."/>
            <person name="Papp V."/>
            <person name="Albert L."/>
            <person name="Andreopoulos W."/>
            <person name="Angelini C."/>
            <person name="Antonin V."/>
            <person name="Barry K.W."/>
            <person name="Bougher N.L."/>
            <person name="Buchanan P."/>
            <person name="Buyck B."/>
            <person name="Bense V."/>
            <person name="Catcheside P."/>
            <person name="Chovatia M."/>
            <person name="Cooper J."/>
            <person name="Damon W."/>
            <person name="Desjardin D."/>
            <person name="Finy P."/>
            <person name="Geml J."/>
            <person name="Haridas S."/>
            <person name="Hughes K."/>
            <person name="Justo A."/>
            <person name="Karasinski D."/>
            <person name="Kautmanova I."/>
            <person name="Kiss B."/>
            <person name="Kocsube S."/>
            <person name="Kotiranta H."/>
            <person name="LaButti K.M."/>
            <person name="Lechner B.E."/>
            <person name="Liimatainen K."/>
            <person name="Lipzen A."/>
            <person name="Lukacs Z."/>
            <person name="Mihaltcheva S."/>
            <person name="Morgado L.N."/>
            <person name="Niskanen T."/>
            <person name="Noordeloos M.E."/>
            <person name="Ohm R.A."/>
            <person name="Ortiz-Santana B."/>
            <person name="Ovrebo C."/>
            <person name="Racz N."/>
            <person name="Riley R."/>
            <person name="Savchenko A."/>
            <person name="Shiryaev A."/>
            <person name="Soop K."/>
            <person name="Spirin V."/>
            <person name="Szebenyi C."/>
            <person name="Tomsovsky M."/>
            <person name="Tulloss R.E."/>
            <person name="Uehling J."/>
            <person name="Grigoriev I.V."/>
            <person name="Vagvolgyi C."/>
            <person name="Papp T."/>
            <person name="Martin F.M."/>
            <person name="Miettinen O."/>
            <person name="Hibbett D.S."/>
            <person name="Nagy L.G."/>
        </authorList>
    </citation>
    <scope>NUCLEOTIDE SEQUENCE [LARGE SCALE GENOMIC DNA]</scope>
    <source>
        <strain evidence="3 4">FP101781</strain>
    </source>
</reference>
<keyword evidence="1" id="KW-0677">Repeat</keyword>
<dbReference type="AlphaFoldDB" id="A0A4Y7SMK8"/>
<keyword evidence="4" id="KW-1185">Reference proteome</keyword>
<evidence type="ECO:0000259" key="2">
    <source>
        <dbReference type="Pfam" id="PF24883"/>
    </source>
</evidence>
<evidence type="ECO:0000313" key="3">
    <source>
        <dbReference type="EMBL" id="TEB23117.1"/>
    </source>
</evidence>
<feature type="non-terminal residue" evidence="3">
    <location>
        <position position="1"/>
    </location>
</feature>
<dbReference type="Pfam" id="PF24883">
    <property type="entry name" value="NPHP3_N"/>
    <property type="match status" value="1"/>
</dbReference>